<evidence type="ECO:0000256" key="9">
    <source>
        <dbReference type="ARBA" id="ARBA00023242"/>
    </source>
</evidence>
<evidence type="ECO:0000256" key="2">
    <source>
        <dbReference type="ARBA" id="ARBA00004642"/>
    </source>
</evidence>
<dbReference type="FunCoup" id="H3AIN1">
    <property type="interactions" value="1320"/>
</dbReference>
<protein>
    <recommendedName>
        <fullName evidence="11">Splicing regulator RBM11</fullName>
    </recommendedName>
    <alternativeName>
        <fullName evidence="12">RNA-binding motif protein 11</fullName>
    </alternativeName>
</protein>
<dbReference type="PANTHER" id="PTHR13798:SF5">
    <property type="entry name" value="SPLICING REGULATOR RBM11"/>
    <property type="match status" value="1"/>
</dbReference>
<organism evidence="16 17">
    <name type="scientific">Latimeria chalumnae</name>
    <name type="common">Coelacanth</name>
    <dbReference type="NCBI Taxonomy" id="7897"/>
    <lineage>
        <taxon>Eukaryota</taxon>
        <taxon>Metazoa</taxon>
        <taxon>Chordata</taxon>
        <taxon>Craniata</taxon>
        <taxon>Vertebrata</taxon>
        <taxon>Euteleostomi</taxon>
        <taxon>Coelacanthiformes</taxon>
        <taxon>Coelacanthidae</taxon>
        <taxon>Latimeria</taxon>
    </lineage>
</organism>
<keyword evidence="6" id="KW-0221">Differentiation</keyword>
<feature type="region of interest" description="Disordered" evidence="14">
    <location>
        <begin position="189"/>
        <end position="234"/>
    </location>
</feature>
<dbReference type="InParanoid" id="H3AIN1"/>
<reference evidence="16" key="2">
    <citation type="submission" date="2025-08" db="UniProtKB">
        <authorList>
            <consortium name="Ensembl"/>
        </authorList>
    </citation>
    <scope>IDENTIFICATION</scope>
</reference>
<dbReference type="EMBL" id="AFYH01189090">
    <property type="status" value="NOT_ANNOTATED_CDS"/>
    <property type="molecule type" value="Genomic_DNA"/>
</dbReference>
<dbReference type="Proteomes" id="UP000008672">
    <property type="component" value="Unassembled WGS sequence"/>
</dbReference>
<dbReference type="HOGENOM" id="CLU_1165534_0_0_1"/>
<dbReference type="SUPFAM" id="SSF54928">
    <property type="entry name" value="RNA-binding domain, RBD"/>
    <property type="match status" value="1"/>
</dbReference>
<comment type="subunit">
    <text evidence="3">Homodimer.</text>
</comment>
<evidence type="ECO:0000313" key="17">
    <source>
        <dbReference type="Proteomes" id="UP000008672"/>
    </source>
</evidence>
<evidence type="ECO:0000256" key="7">
    <source>
        <dbReference type="ARBA" id="ARBA00022884"/>
    </source>
</evidence>
<evidence type="ECO:0000256" key="8">
    <source>
        <dbReference type="ARBA" id="ARBA00023187"/>
    </source>
</evidence>
<dbReference type="Ensembl" id="ENSLACT00000009574.1">
    <property type="protein sequence ID" value="ENSLACP00000009502.1"/>
    <property type="gene ID" value="ENSLACG00000008381.1"/>
</dbReference>
<dbReference type="InterPro" id="IPR034501">
    <property type="entry name" value="RBM11_RRM"/>
</dbReference>
<evidence type="ECO:0000256" key="14">
    <source>
        <dbReference type="SAM" id="MobiDB-lite"/>
    </source>
</evidence>
<proteinExistence type="predicted"/>
<evidence type="ECO:0000256" key="5">
    <source>
        <dbReference type="ARBA" id="ARBA00022664"/>
    </source>
</evidence>
<dbReference type="InterPro" id="IPR012677">
    <property type="entry name" value="Nucleotide-bd_a/b_plait_sf"/>
</dbReference>
<sequence>MLNKQDEANRTVFVGNLHCNVKEEILYELFLQAGPLTKVTIAKDKDGKPKSFGFVCFKHVESVPYAIALLNEIRLYGRPIKLQYRSGKFYQTEPSNWSFQNCVCGKDFCFQSDAFPGRSVFLTPPYSINCSSTSQEYFYWQSMPWYLQMAQLQQYYSTMHQQPDGTPGFCYLNPTCDSVAGPSHFELDSRRTDSKLEQTNHNPVRRNKRPLDNDNQADDRSWEACNSSEKHKEH</sequence>
<keyword evidence="8" id="KW-0508">mRNA splicing</keyword>
<dbReference type="GO" id="GO:0006397">
    <property type="term" value="P:mRNA processing"/>
    <property type="evidence" value="ECO:0007669"/>
    <property type="project" value="UniProtKB-KW"/>
</dbReference>
<dbReference type="SMART" id="SM00360">
    <property type="entry name" value="RRM"/>
    <property type="match status" value="1"/>
</dbReference>
<dbReference type="Pfam" id="PF00076">
    <property type="entry name" value="RRM_1"/>
    <property type="match status" value="1"/>
</dbReference>
<feature type="compositionally biased region" description="Basic and acidic residues" evidence="14">
    <location>
        <begin position="189"/>
        <end position="198"/>
    </location>
</feature>
<dbReference type="CDD" id="cd12593">
    <property type="entry name" value="RRM_RBM11"/>
    <property type="match status" value="1"/>
</dbReference>
<dbReference type="PROSITE" id="PS50102">
    <property type="entry name" value="RRM"/>
    <property type="match status" value="1"/>
</dbReference>
<dbReference type="STRING" id="7897.ENSLACP00000009502"/>
<dbReference type="GeneTree" id="ENSGT00870000136493"/>
<accession>H3AIN1</accession>
<evidence type="ECO:0000256" key="13">
    <source>
        <dbReference type="PROSITE-ProRule" id="PRU00176"/>
    </source>
</evidence>
<evidence type="ECO:0000256" key="12">
    <source>
        <dbReference type="ARBA" id="ARBA00075690"/>
    </source>
</evidence>
<evidence type="ECO:0000256" key="11">
    <source>
        <dbReference type="ARBA" id="ARBA00069251"/>
    </source>
</evidence>
<evidence type="ECO:0000256" key="6">
    <source>
        <dbReference type="ARBA" id="ARBA00022782"/>
    </source>
</evidence>
<dbReference type="InterPro" id="IPR052285">
    <property type="entry name" value="NEXT_complex_subunit"/>
</dbReference>
<dbReference type="GO" id="GO:0008266">
    <property type="term" value="F:poly(U) RNA binding"/>
    <property type="evidence" value="ECO:0007669"/>
    <property type="project" value="UniProtKB-ARBA"/>
</dbReference>
<keyword evidence="5" id="KW-0507">mRNA processing</keyword>
<dbReference type="InterPro" id="IPR000504">
    <property type="entry name" value="RRM_dom"/>
</dbReference>
<reference evidence="17" key="1">
    <citation type="submission" date="2011-08" db="EMBL/GenBank/DDBJ databases">
        <title>The draft genome of Latimeria chalumnae.</title>
        <authorList>
            <person name="Di Palma F."/>
            <person name="Alfoldi J."/>
            <person name="Johnson J."/>
            <person name="Berlin A."/>
            <person name="Gnerre S."/>
            <person name="Jaffe D."/>
            <person name="MacCallum I."/>
            <person name="Young S."/>
            <person name="Walker B.J."/>
            <person name="Lander E."/>
            <person name="Lindblad-Toh K."/>
        </authorList>
    </citation>
    <scope>NUCLEOTIDE SEQUENCE [LARGE SCALE GENOMIC DNA]</scope>
    <source>
        <strain evidence="17">Wild caught</strain>
    </source>
</reference>
<comment type="function">
    <text evidence="10">Tissue-specific splicing factor with potential implication in the regulation of alternative splicing during neuron and germ cell differentiation. Antagonizes SRSF1-mediated BCL-X splicing. May affect the choice of alternative 5' splice sites by binding to specific sequences in exons and antagonizing the SR protein SRSF1.</text>
</comment>
<reference evidence="16" key="3">
    <citation type="submission" date="2025-09" db="UniProtKB">
        <authorList>
            <consortium name="Ensembl"/>
        </authorList>
    </citation>
    <scope>IDENTIFICATION</scope>
</reference>
<feature type="compositionally biased region" description="Basic and acidic residues" evidence="14">
    <location>
        <begin position="209"/>
        <end position="234"/>
    </location>
</feature>
<feature type="domain" description="RRM" evidence="15">
    <location>
        <begin position="10"/>
        <end position="87"/>
    </location>
</feature>
<keyword evidence="9" id="KW-0539">Nucleus</keyword>
<dbReference type="PANTHER" id="PTHR13798">
    <property type="entry name" value="RNA BINDING MOTIF RBM PROTEIN -RELATED"/>
    <property type="match status" value="1"/>
</dbReference>
<dbReference type="GO" id="GO:0008380">
    <property type="term" value="P:RNA splicing"/>
    <property type="evidence" value="ECO:0007669"/>
    <property type="project" value="UniProtKB-KW"/>
</dbReference>
<comment type="subcellular location">
    <subcellularLocation>
        <location evidence="1">Nucleus speckle</location>
    </subcellularLocation>
    <subcellularLocation>
        <location evidence="2">Nucleus</location>
        <location evidence="2">Nucleoplasm</location>
    </subcellularLocation>
</comment>
<evidence type="ECO:0000256" key="1">
    <source>
        <dbReference type="ARBA" id="ARBA00004324"/>
    </source>
</evidence>
<evidence type="ECO:0000256" key="4">
    <source>
        <dbReference type="ARBA" id="ARBA00022473"/>
    </source>
</evidence>
<evidence type="ECO:0000256" key="10">
    <source>
        <dbReference type="ARBA" id="ARBA00059611"/>
    </source>
</evidence>
<dbReference type="eggNOG" id="ENOG502RYIT">
    <property type="taxonomic scope" value="Eukaryota"/>
</dbReference>
<evidence type="ECO:0000256" key="3">
    <source>
        <dbReference type="ARBA" id="ARBA00011738"/>
    </source>
</evidence>
<dbReference type="GO" id="GO:0016607">
    <property type="term" value="C:nuclear speck"/>
    <property type="evidence" value="ECO:0007669"/>
    <property type="project" value="UniProtKB-SubCell"/>
</dbReference>
<dbReference type="Bgee" id="ENSLACG00000008381">
    <property type="expression patterns" value="Expressed in pelvic fin and 4 other cell types or tissues"/>
</dbReference>
<evidence type="ECO:0000259" key="15">
    <source>
        <dbReference type="PROSITE" id="PS50102"/>
    </source>
</evidence>
<dbReference type="FunFam" id="3.30.70.330:FF:000325">
    <property type="entry name" value="splicing regulator RBM11 isoform X1"/>
    <property type="match status" value="1"/>
</dbReference>
<keyword evidence="17" id="KW-1185">Reference proteome</keyword>
<name>H3AIN1_LATCH</name>
<evidence type="ECO:0000313" key="16">
    <source>
        <dbReference type="Ensembl" id="ENSLACP00000009502.1"/>
    </source>
</evidence>
<dbReference type="InterPro" id="IPR035979">
    <property type="entry name" value="RBD_domain_sf"/>
</dbReference>
<keyword evidence="7 13" id="KW-0694">RNA-binding</keyword>
<keyword evidence="4" id="KW-0217">Developmental protein</keyword>
<dbReference type="GO" id="GO:0030154">
    <property type="term" value="P:cell differentiation"/>
    <property type="evidence" value="ECO:0007669"/>
    <property type="project" value="UniProtKB-KW"/>
</dbReference>
<dbReference type="Gene3D" id="3.30.70.330">
    <property type="match status" value="1"/>
</dbReference>
<dbReference type="GO" id="GO:0000381">
    <property type="term" value="P:regulation of alternative mRNA splicing, via spliceosome"/>
    <property type="evidence" value="ECO:0007669"/>
    <property type="project" value="TreeGrafter"/>
</dbReference>
<dbReference type="AlphaFoldDB" id="H3AIN1"/>